<evidence type="ECO:0000313" key="1">
    <source>
        <dbReference type="EMBL" id="KER00492.1"/>
    </source>
</evidence>
<proteinExistence type="predicted"/>
<protein>
    <recommendedName>
        <fullName evidence="3">HTH CENPB-type domain-containing protein</fullName>
    </recommendedName>
</protein>
<keyword evidence="2" id="KW-1185">Reference proteome</keyword>
<dbReference type="Proteomes" id="UP000030641">
    <property type="component" value="Unassembled WGS sequence"/>
</dbReference>
<sequence length="67" mass="8131">MASRILQLNGDFRPLRKKWLTKFIQGHPRIRSVIRRPIKAARINSTHPDLIRKFYQLFQEVVRQYNI</sequence>
<organism evidence="1 2">
    <name type="scientific">Aureobasidium subglaciale (strain EXF-2481)</name>
    <name type="common">Aureobasidium pullulans var. subglaciale</name>
    <dbReference type="NCBI Taxonomy" id="1043005"/>
    <lineage>
        <taxon>Eukaryota</taxon>
        <taxon>Fungi</taxon>
        <taxon>Dikarya</taxon>
        <taxon>Ascomycota</taxon>
        <taxon>Pezizomycotina</taxon>
        <taxon>Dothideomycetes</taxon>
        <taxon>Dothideomycetidae</taxon>
        <taxon>Dothideales</taxon>
        <taxon>Saccotheciaceae</taxon>
        <taxon>Aureobasidium</taxon>
    </lineage>
</organism>
<gene>
    <name evidence="1" type="ORF">AUEXF2481DRAFT_34699</name>
</gene>
<dbReference type="EMBL" id="KL584749">
    <property type="protein sequence ID" value="KER00492.1"/>
    <property type="molecule type" value="Genomic_DNA"/>
</dbReference>
<dbReference type="AlphaFoldDB" id="A0A074ZQB4"/>
<evidence type="ECO:0008006" key="3">
    <source>
        <dbReference type="Google" id="ProtNLM"/>
    </source>
</evidence>
<dbReference type="GeneID" id="25365149"/>
<dbReference type="OrthoDB" id="3439492at2759"/>
<dbReference type="InParanoid" id="A0A074ZQB4"/>
<name>A0A074ZQB4_AURSE</name>
<reference evidence="1 2" key="1">
    <citation type="journal article" date="2014" name="BMC Genomics">
        <title>Genome sequencing of four Aureobasidium pullulans varieties: biotechnological potential, stress tolerance, and description of new species.</title>
        <authorList>
            <person name="Gostin Ar C."/>
            <person name="Ohm R.A."/>
            <person name="Kogej T."/>
            <person name="Sonjak S."/>
            <person name="Turk M."/>
            <person name="Zajc J."/>
            <person name="Zalar P."/>
            <person name="Grube M."/>
            <person name="Sun H."/>
            <person name="Han J."/>
            <person name="Sharma A."/>
            <person name="Chiniquy J."/>
            <person name="Ngan C.Y."/>
            <person name="Lipzen A."/>
            <person name="Barry K."/>
            <person name="Grigoriev I.V."/>
            <person name="Gunde-Cimerman N."/>
        </authorList>
    </citation>
    <scope>NUCLEOTIDE SEQUENCE [LARGE SCALE GENOMIC DNA]</scope>
    <source>
        <strain evidence="1 2">EXF-2481</strain>
    </source>
</reference>
<accession>A0A074ZQB4</accession>
<dbReference type="HOGENOM" id="CLU_2811918_0_0_1"/>
<dbReference type="RefSeq" id="XP_013348993.1">
    <property type="nucleotide sequence ID" value="XM_013493539.1"/>
</dbReference>
<evidence type="ECO:0000313" key="2">
    <source>
        <dbReference type="Proteomes" id="UP000030641"/>
    </source>
</evidence>